<evidence type="ECO:0000313" key="1">
    <source>
        <dbReference type="EMBL" id="KAF7344238.1"/>
    </source>
</evidence>
<protein>
    <submittedName>
        <fullName evidence="1">Uncharacterized protein</fullName>
    </submittedName>
</protein>
<comment type="caution">
    <text evidence="1">The sequence shown here is derived from an EMBL/GenBank/DDBJ whole genome shotgun (WGS) entry which is preliminary data.</text>
</comment>
<gene>
    <name evidence="1" type="ORF">MVEN_01715000</name>
</gene>
<accession>A0A8H6XM64</accession>
<evidence type="ECO:0000313" key="2">
    <source>
        <dbReference type="Proteomes" id="UP000620124"/>
    </source>
</evidence>
<reference evidence="1" key="1">
    <citation type="submission" date="2020-05" db="EMBL/GenBank/DDBJ databases">
        <title>Mycena genomes resolve the evolution of fungal bioluminescence.</title>
        <authorList>
            <person name="Tsai I.J."/>
        </authorList>
    </citation>
    <scope>NUCLEOTIDE SEQUENCE</scope>
    <source>
        <strain evidence="1">CCC161011</strain>
    </source>
</reference>
<organism evidence="1 2">
    <name type="scientific">Mycena venus</name>
    <dbReference type="NCBI Taxonomy" id="2733690"/>
    <lineage>
        <taxon>Eukaryota</taxon>
        <taxon>Fungi</taxon>
        <taxon>Dikarya</taxon>
        <taxon>Basidiomycota</taxon>
        <taxon>Agaricomycotina</taxon>
        <taxon>Agaricomycetes</taxon>
        <taxon>Agaricomycetidae</taxon>
        <taxon>Agaricales</taxon>
        <taxon>Marasmiineae</taxon>
        <taxon>Mycenaceae</taxon>
        <taxon>Mycena</taxon>
    </lineage>
</organism>
<name>A0A8H6XM64_9AGAR</name>
<dbReference type="AlphaFoldDB" id="A0A8H6XM64"/>
<dbReference type="Proteomes" id="UP000620124">
    <property type="component" value="Unassembled WGS sequence"/>
</dbReference>
<sequence length="187" mass="20127">MSCRRVRGVRITGSAFRRKDGVESGASQSGGTTILALGSGPARWRDARRTPLAVCVCPPHLPQTSISSPVLVGYATIDRDPHVSSASAQSILARSDWCEQQGFHHCPCVPPRDTCAPYAPLPPRVRVPLRHRADIVRAVLRKRAESRLGRPSASLVCVRARVRSAYELVSGRPALALAALSCTNQSS</sequence>
<keyword evidence="2" id="KW-1185">Reference proteome</keyword>
<dbReference type="EMBL" id="JACAZI010000015">
    <property type="protein sequence ID" value="KAF7344238.1"/>
    <property type="molecule type" value="Genomic_DNA"/>
</dbReference>
<proteinExistence type="predicted"/>